<gene>
    <name evidence="1" type="ORF">CMQ_3146</name>
</gene>
<dbReference type="EMBL" id="GL629769">
    <property type="protein sequence ID" value="EFX03217.1"/>
    <property type="molecule type" value="Genomic_DNA"/>
</dbReference>
<dbReference type="PANTHER" id="PTHR37331">
    <property type="entry name" value="YALI0F11671P"/>
    <property type="match status" value="1"/>
</dbReference>
<organism evidence="2">
    <name type="scientific">Grosmannia clavigera (strain kw1407 / UAMH 11150)</name>
    <name type="common">Blue stain fungus</name>
    <name type="synonym">Graphiocladiella clavigera</name>
    <dbReference type="NCBI Taxonomy" id="655863"/>
    <lineage>
        <taxon>Eukaryota</taxon>
        <taxon>Fungi</taxon>
        <taxon>Dikarya</taxon>
        <taxon>Ascomycota</taxon>
        <taxon>Pezizomycotina</taxon>
        <taxon>Sordariomycetes</taxon>
        <taxon>Sordariomycetidae</taxon>
        <taxon>Ophiostomatales</taxon>
        <taxon>Ophiostomataceae</taxon>
        <taxon>Leptographium</taxon>
    </lineage>
</organism>
<dbReference type="STRING" id="655863.F0XGQ9"/>
<dbReference type="RefSeq" id="XP_014172699.1">
    <property type="nucleotide sequence ID" value="XM_014317224.1"/>
</dbReference>
<protein>
    <submittedName>
        <fullName evidence="1">Uncharacterized protein</fullName>
    </submittedName>
</protein>
<keyword evidence="2" id="KW-1185">Reference proteome</keyword>
<dbReference type="PANTHER" id="PTHR37331:SF1">
    <property type="entry name" value="YALI0F11671P"/>
    <property type="match status" value="1"/>
</dbReference>
<dbReference type="AlphaFoldDB" id="F0XGQ9"/>
<evidence type="ECO:0000313" key="1">
    <source>
        <dbReference type="EMBL" id="EFX03217.1"/>
    </source>
</evidence>
<evidence type="ECO:0000313" key="2">
    <source>
        <dbReference type="Proteomes" id="UP000007796"/>
    </source>
</evidence>
<dbReference type="OrthoDB" id="5397701at2759"/>
<dbReference type="Proteomes" id="UP000007796">
    <property type="component" value="Unassembled WGS sequence"/>
</dbReference>
<dbReference type="eggNOG" id="ENOG502S8MB">
    <property type="taxonomic scope" value="Eukaryota"/>
</dbReference>
<accession>F0XGQ9</accession>
<dbReference type="GeneID" id="25976214"/>
<sequence>MPPTSVFRHVPRPRLVRTIGSPASLRLISVLSTNAHIKAFRLATLPPSYLLSYLDTSPPSAAASIGTATELPPTPRSFTANPRFLSVLNETLREHAHRDDGLKSQALAFAASGGSIFGAGTGSAATKGGSHQGGAGGGGLGGWVHLSDLRNPPDYGRIAWPEDILGSVEVDRTGGLLDSFQSSGTYRIVTNEGILGLSDFLREKLVERLREVDKEDTADRPQVLE</sequence>
<proteinExistence type="predicted"/>
<reference evidence="1 2" key="1">
    <citation type="journal article" date="2011" name="Proc. Natl. Acad. Sci. U.S.A.">
        <title>Genome and transcriptome analyses of the mountain pine beetle-fungal symbiont Grosmannia clavigera, a lodgepole pine pathogen.</title>
        <authorList>
            <person name="DiGuistini S."/>
            <person name="Wang Y."/>
            <person name="Liao N.Y."/>
            <person name="Taylor G."/>
            <person name="Tanguay P."/>
            <person name="Feau N."/>
            <person name="Henrissat B."/>
            <person name="Chan S.K."/>
            <person name="Hesse-Orce U."/>
            <person name="Alamouti S.M."/>
            <person name="Tsui C.K.M."/>
            <person name="Docking R.T."/>
            <person name="Levasseur A."/>
            <person name="Haridas S."/>
            <person name="Robertson G."/>
            <person name="Birol I."/>
            <person name="Holt R.A."/>
            <person name="Marra M.A."/>
            <person name="Hamelin R.C."/>
            <person name="Hirst M."/>
            <person name="Jones S.J.M."/>
            <person name="Bohlmann J."/>
            <person name="Breuil C."/>
        </authorList>
    </citation>
    <scope>NUCLEOTIDE SEQUENCE [LARGE SCALE GENOMIC DNA]</scope>
    <source>
        <strain evidence="2">kw1407 / UAMH 11150</strain>
    </source>
</reference>
<dbReference type="InParanoid" id="F0XGQ9"/>
<name>F0XGQ9_GROCL</name>
<dbReference type="HOGENOM" id="CLU_080764_1_0_1"/>